<dbReference type="InterPro" id="IPR039915">
    <property type="entry name" value="TACC"/>
</dbReference>
<comment type="similarity">
    <text evidence="2">Belongs to the TACC family.</text>
</comment>
<reference evidence="11" key="2">
    <citation type="submission" date="2025-09" db="UniProtKB">
        <authorList>
            <consortium name="Ensembl"/>
        </authorList>
    </citation>
    <scope>IDENTIFICATION</scope>
</reference>
<dbReference type="FunFam" id="1.20.5.1700:FF:000001">
    <property type="entry name" value="Transforming acidic coiled-coil-containing protein 1 isoform 2"/>
    <property type="match status" value="1"/>
</dbReference>
<keyword evidence="9" id="KW-1133">Transmembrane helix</keyword>
<evidence type="ECO:0000313" key="12">
    <source>
        <dbReference type="Proteomes" id="UP000694523"/>
    </source>
</evidence>
<evidence type="ECO:0000256" key="3">
    <source>
        <dbReference type="ARBA" id="ARBA00022490"/>
    </source>
</evidence>
<evidence type="ECO:0000256" key="5">
    <source>
        <dbReference type="ARBA" id="ARBA00023054"/>
    </source>
</evidence>
<dbReference type="Pfam" id="PF05010">
    <property type="entry name" value="TACC_C"/>
    <property type="match status" value="1"/>
</dbReference>
<protein>
    <recommendedName>
        <fullName evidence="10">Transforming acidic coiled-coil-containing protein C-terminal domain-containing protein</fullName>
    </recommendedName>
</protein>
<comment type="subcellular location">
    <subcellularLocation>
        <location evidence="1">Cytoplasm</location>
        <location evidence="1">Cytoskeleton</location>
    </subcellularLocation>
</comment>
<dbReference type="GO" id="GO:0007052">
    <property type="term" value="P:mitotic spindle organization"/>
    <property type="evidence" value="ECO:0007669"/>
    <property type="project" value="InterPro"/>
</dbReference>
<dbReference type="GO" id="GO:0021987">
    <property type="term" value="P:cerebral cortex development"/>
    <property type="evidence" value="ECO:0007669"/>
    <property type="project" value="TreeGrafter"/>
</dbReference>
<feature type="region of interest" description="Disordered" evidence="8">
    <location>
        <begin position="159"/>
        <end position="180"/>
    </location>
</feature>
<evidence type="ECO:0000256" key="1">
    <source>
        <dbReference type="ARBA" id="ARBA00004245"/>
    </source>
</evidence>
<dbReference type="PANTHER" id="PTHR13924">
    <property type="entry name" value="TRANSFORMING ACIDIC COILED-COIL CONTAINING PROTEIN 1/2"/>
    <property type="match status" value="1"/>
</dbReference>
<evidence type="ECO:0000256" key="6">
    <source>
        <dbReference type="ARBA" id="ARBA00023212"/>
    </source>
</evidence>
<organism evidence="11 12">
    <name type="scientific">Neogobius melanostomus</name>
    <name type="common">round goby</name>
    <dbReference type="NCBI Taxonomy" id="47308"/>
    <lineage>
        <taxon>Eukaryota</taxon>
        <taxon>Metazoa</taxon>
        <taxon>Chordata</taxon>
        <taxon>Craniata</taxon>
        <taxon>Vertebrata</taxon>
        <taxon>Euteleostomi</taxon>
        <taxon>Actinopterygii</taxon>
        <taxon>Neopterygii</taxon>
        <taxon>Teleostei</taxon>
        <taxon>Neoteleostei</taxon>
        <taxon>Acanthomorphata</taxon>
        <taxon>Gobiaria</taxon>
        <taxon>Gobiiformes</taxon>
        <taxon>Gobioidei</taxon>
        <taxon>Gobiidae</taxon>
        <taxon>Benthophilinae</taxon>
        <taxon>Neogobiini</taxon>
        <taxon>Neogobius</taxon>
    </lineage>
</organism>
<evidence type="ECO:0000256" key="9">
    <source>
        <dbReference type="SAM" id="Phobius"/>
    </source>
</evidence>
<evidence type="ECO:0000256" key="8">
    <source>
        <dbReference type="SAM" id="MobiDB-lite"/>
    </source>
</evidence>
<dbReference type="GO" id="GO:0007097">
    <property type="term" value="P:nuclear migration"/>
    <property type="evidence" value="ECO:0007669"/>
    <property type="project" value="TreeGrafter"/>
</dbReference>
<dbReference type="Gene3D" id="1.20.5.1700">
    <property type="match status" value="1"/>
</dbReference>
<keyword evidence="9" id="KW-0812">Transmembrane</keyword>
<keyword evidence="5 7" id="KW-0175">Coiled coil</keyword>
<proteinExistence type="inferred from homology"/>
<keyword evidence="12" id="KW-1185">Reference proteome</keyword>
<keyword evidence="3" id="KW-0963">Cytoplasm</keyword>
<feature type="compositionally biased region" description="Basic residues" evidence="8">
    <location>
        <begin position="1"/>
        <end position="10"/>
    </location>
</feature>
<dbReference type="AlphaFoldDB" id="A0A8C6WZB6"/>
<feature type="transmembrane region" description="Helical" evidence="9">
    <location>
        <begin position="245"/>
        <end position="272"/>
    </location>
</feature>
<dbReference type="PANTHER" id="PTHR13924:SF11">
    <property type="entry name" value="TRANSFORMING ACIDIC COILED-COIL-CONTAINING PROTEIN 2"/>
    <property type="match status" value="1"/>
</dbReference>
<reference evidence="11" key="1">
    <citation type="submission" date="2025-08" db="UniProtKB">
        <authorList>
            <consortium name="Ensembl"/>
        </authorList>
    </citation>
    <scope>IDENTIFICATION</scope>
</reference>
<sequence length="461" mass="52715">MPLRRPKLGLKKAPPAQTEELDNNPSTNGNDEDIPVPKVSYNFEDKWDDPTFNPFNPKKGIDNSPKLPRPSYGFDPNNIDDSIDPFSSTNKIANSPPKASASFELSANDNDAENDNDNIGENRRFRKPLRCVLFILHLLYVFFSRSHALRIALLPQDSSTDDAASNHAQDDHATDEEKLASSTGHKWSALHSVEVDLNSEQQDFPQPSDLTAFVNESNLPRETSGTDYEIEYMEKIGTSSPVSNAVFIFLLSLGMLLVVVTKLLLHIFLCIVTKEKEVLEWQKKYEESRVEVVEMRRIVAEYEKTIAQMIEDDQKEKSLSHHTIQQLIIEKDQALADLNSVEKSLADLFRRYEKMKDVLEGFRKNEEVLKKCAQEYLSRVRKEEQRYQALKIHAEEKLDKANADIAQVRVKSKQEQAAYQASLRKEQMKVDSLERTLEQKNKEIEELTKICDELIAKMGKS</sequence>
<keyword evidence="9" id="KW-0472">Membrane</keyword>
<dbReference type="GO" id="GO:0005737">
    <property type="term" value="C:cytoplasm"/>
    <property type="evidence" value="ECO:0007669"/>
    <property type="project" value="TreeGrafter"/>
</dbReference>
<accession>A0A8C6WZB6</accession>
<keyword evidence="6" id="KW-0206">Cytoskeleton</keyword>
<feature type="domain" description="Transforming acidic coiled-coil-containing protein C-terminal" evidence="10">
    <location>
        <begin position="271"/>
        <end position="455"/>
    </location>
</feature>
<evidence type="ECO:0000256" key="2">
    <source>
        <dbReference type="ARBA" id="ARBA00009423"/>
    </source>
</evidence>
<dbReference type="Proteomes" id="UP000694523">
    <property type="component" value="Unplaced"/>
</dbReference>
<feature type="compositionally biased region" description="Basic and acidic residues" evidence="8">
    <location>
        <begin position="168"/>
        <end position="179"/>
    </location>
</feature>
<dbReference type="InterPro" id="IPR007707">
    <property type="entry name" value="TACC_C"/>
</dbReference>
<evidence type="ECO:0000313" key="11">
    <source>
        <dbReference type="Ensembl" id="ENSNMLP00000043066.1"/>
    </source>
</evidence>
<feature type="transmembrane region" description="Helical" evidence="9">
    <location>
        <begin position="131"/>
        <end position="153"/>
    </location>
</feature>
<evidence type="ECO:0000256" key="7">
    <source>
        <dbReference type="SAM" id="Coils"/>
    </source>
</evidence>
<feature type="region of interest" description="Disordered" evidence="8">
    <location>
        <begin position="1"/>
        <end position="75"/>
    </location>
</feature>
<dbReference type="Ensembl" id="ENSNMLT00000047820.1">
    <property type="protein sequence ID" value="ENSNMLP00000043066.1"/>
    <property type="gene ID" value="ENSNMLG00000026194.1"/>
</dbReference>
<evidence type="ECO:0000259" key="10">
    <source>
        <dbReference type="Pfam" id="PF05010"/>
    </source>
</evidence>
<name>A0A8C6WZB6_9GOBI</name>
<keyword evidence="4" id="KW-0597">Phosphoprotein</keyword>
<dbReference type="GO" id="GO:0005856">
    <property type="term" value="C:cytoskeleton"/>
    <property type="evidence" value="ECO:0007669"/>
    <property type="project" value="UniProtKB-SubCell"/>
</dbReference>
<evidence type="ECO:0000256" key="4">
    <source>
        <dbReference type="ARBA" id="ARBA00022553"/>
    </source>
</evidence>
<feature type="coiled-coil region" evidence="7">
    <location>
        <begin position="292"/>
        <end position="457"/>
    </location>
</feature>